<dbReference type="GO" id="GO:0016491">
    <property type="term" value="F:oxidoreductase activity"/>
    <property type="evidence" value="ECO:0007669"/>
    <property type="project" value="InterPro"/>
</dbReference>
<proteinExistence type="predicted"/>
<keyword evidence="6" id="KW-1185">Reference proteome</keyword>
<organism evidence="5 6">
    <name type="scientific">Rufibacter tibetensis</name>
    <dbReference type="NCBI Taxonomy" id="512763"/>
    <lineage>
        <taxon>Bacteria</taxon>
        <taxon>Pseudomonadati</taxon>
        <taxon>Bacteroidota</taxon>
        <taxon>Cytophagia</taxon>
        <taxon>Cytophagales</taxon>
        <taxon>Hymenobacteraceae</taxon>
        <taxon>Rufibacter</taxon>
    </lineage>
</organism>
<reference evidence="5 6" key="1">
    <citation type="submission" date="2015-08" db="EMBL/GenBank/DDBJ databases">
        <title>Complete genome sequence of Rufibacter tibetensis strain 1351t, a radiation-resistant bacterium from tibet plateau.</title>
        <authorList>
            <person name="Dai J."/>
        </authorList>
    </citation>
    <scope>NUCLEOTIDE SEQUENCE [LARGE SCALE GENOMIC DNA]</scope>
    <source>
        <strain evidence="5 6">1351</strain>
    </source>
</reference>
<comment type="function">
    <text evidence="1">Probable oxidoreductase that may play a role as regulator of mitochondrial function.</text>
</comment>
<comment type="subunit">
    <text evidence="2">Interacts with COX5B; this interaction may contribute to localize PYROXD2 to the inner face of the inner mitochondrial membrane.</text>
</comment>
<dbReference type="SUPFAM" id="SSF51905">
    <property type="entry name" value="FAD/NAD(P)-binding domain"/>
    <property type="match status" value="1"/>
</dbReference>
<evidence type="ECO:0000256" key="3">
    <source>
        <dbReference type="ARBA" id="ARBA00040298"/>
    </source>
</evidence>
<dbReference type="InterPro" id="IPR002937">
    <property type="entry name" value="Amino_oxidase"/>
</dbReference>
<name>A0A0P0CVT6_9BACT</name>
<accession>A0A0P0CVT6</accession>
<feature type="domain" description="Amine oxidase" evidence="4">
    <location>
        <begin position="17"/>
        <end position="255"/>
    </location>
</feature>
<dbReference type="RefSeq" id="WP_062543010.1">
    <property type="nucleotide sequence ID" value="NZ_CP012643.1"/>
</dbReference>
<dbReference type="STRING" id="512763.DC20_06075"/>
<dbReference type="EMBL" id="CP012643">
    <property type="protein sequence ID" value="ALI98614.1"/>
    <property type="molecule type" value="Genomic_DNA"/>
</dbReference>
<dbReference type="PANTHER" id="PTHR10668:SF105">
    <property type="entry name" value="DEHYDROGENASE-RELATED"/>
    <property type="match status" value="1"/>
</dbReference>
<dbReference type="OrthoDB" id="833207at2"/>
<evidence type="ECO:0000313" key="6">
    <source>
        <dbReference type="Proteomes" id="UP000061382"/>
    </source>
</evidence>
<dbReference type="PATRIC" id="fig|512763.3.peg.1342"/>
<evidence type="ECO:0000259" key="4">
    <source>
        <dbReference type="Pfam" id="PF01593"/>
    </source>
</evidence>
<dbReference type="Proteomes" id="UP000061382">
    <property type="component" value="Chromosome"/>
</dbReference>
<evidence type="ECO:0000313" key="5">
    <source>
        <dbReference type="EMBL" id="ALI98614.1"/>
    </source>
</evidence>
<dbReference type="AlphaFoldDB" id="A0A0P0CVT6"/>
<protein>
    <recommendedName>
        <fullName evidence="3">Pyridine nucleotide-disulfide oxidoreductase domain-containing protein 2</fullName>
    </recommendedName>
</protein>
<gene>
    <name evidence="5" type="ORF">DC20_06075</name>
</gene>
<dbReference type="Pfam" id="PF01593">
    <property type="entry name" value="Amino_oxidase"/>
    <property type="match status" value="1"/>
</dbReference>
<evidence type="ECO:0000256" key="2">
    <source>
        <dbReference type="ARBA" id="ARBA00038825"/>
    </source>
</evidence>
<dbReference type="KEGG" id="rti:DC20_06075"/>
<dbReference type="Gene3D" id="3.50.50.60">
    <property type="entry name" value="FAD/NAD(P)-binding domain"/>
    <property type="match status" value="2"/>
</dbReference>
<evidence type="ECO:0000256" key="1">
    <source>
        <dbReference type="ARBA" id="ARBA00037217"/>
    </source>
</evidence>
<dbReference type="PRINTS" id="PR00411">
    <property type="entry name" value="PNDRDTASEI"/>
</dbReference>
<sequence length="484" mass="51895">MRSTQYDAVVVGSGPNGLAAAITLQQAGLEVLLVEGKDQLGGGLRSQELTLPGFVHDVCSAIHPLAAGSPFFKTLPLQEHGLEFLYPPVSAAHPFDNGTAAALFTSLQDTAQSLGKDQQAYLNLMQPLVKSWPAMAPDVLGPLRIPSHPIDLASFGLNALTSATFLANRFKTQEARGLWAGMAAHSIQPLSNLTTSAIGLVLMAVGHLQGWPVPKGGSQQIANALVSYFQSLGGKVETGVYVTSLDQLPKSKAVLLDVTPKQLLEIAGEKLTPFYRKQLYRYRYGMGVFKMDWALDGPIPFTAPECRQAGTIHIGNTLEEIAASEKASAAGHHPQKPFVLLAQQSLFDNTRAPKGKHTAWAYCHVPNGSTEDMTQAIENQVERFAPGFKDLILARHTMNTAQMQAHNPNYIGGDINGGIIDIGQLYTRPVVSLSPYQTSAKGLYLCSSSTPPGGGVHGMCGYHAAKRALKDVFHLKAPELSTKN</sequence>
<dbReference type="InterPro" id="IPR036188">
    <property type="entry name" value="FAD/NAD-bd_sf"/>
</dbReference>
<dbReference type="PANTHER" id="PTHR10668">
    <property type="entry name" value="PHYTOENE DEHYDROGENASE"/>
    <property type="match status" value="1"/>
</dbReference>